<proteinExistence type="inferred from homology"/>
<evidence type="ECO:0000256" key="4">
    <source>
        <dbReference type="ARBA" id="ARBA00022452"/>
    </source>
</evidence>
<evidence type="ECO:0000256" key="3">
    <source>
        <dbReference type="ARBA" id="ARBA00022448"/>
    </source>
</evidence>
<dbReference type="InterPro" id="IPR003423">
    <property type="entry name" value="OMP_efflux"/>
</dbReference>
<dbReference type="EMBL" id="FOKV01000001">
    <property type="protein sequence ID" value="SFB73986.1"/>
    <property type="molecule type" value="Genomic_DNA"/>
</dbReference>
<evidence type="ECO:0000256" key="6">
    <source>
        <dbReference type="ARBA" id="ARBA00023136"/>
    </source>
</evidence>
<dbReference type="GO" id="GO:0015288">
    <property type="term" value="F:porin activity"/>
    <property type="evidence" value="ECO:0007669"/>
    <property type="project" value="TreeGrafter"/>
</dbReference>
<evidence type="ECO:0000256" key="7">
    <source>
        <dbReference type="ARBA" id="ARBA00023237"/>
    </source>
</evidence>
<dbReference type="PANTHER" id="PTHR30026">
    <property type="entry name" value="OUTER MEMBRANE PROTEIN TOLC"/>
    <property type="match status" value="1"/>
</dbReference>
<dbReference type="AlphaFoldDB" id="A0A1I1DHT6"/>
<keyword evidence="4" id="KW-1134">Transmembrane beta strand</keyword>
<evidence type="ECO:0000256" key="5">
    <source>
        <dbReference type="ARBA" id="ARBA00022692"/>
    </source>
</evidence>
<dbReference type="GO" id="GO:0009279">
    <property type="term" value="C:cell outer membrane"/>
    <property type="evidence" value="ECO:0007669"/>
    <property type="project" value="UniProtKB-SubCell"/>
</dbReference>
<evidence type="ECO:0000313" key="11">
    <source>
        <dbReference type="Proteomes" id="UP000199438"/>
    </source>
</evidence>
<comment type="similarity">
    <text evidence="2">Belongs to the outer membrane factor (OMF) (TC 1.B.17) family.</text>
</comment>
<sequence length="455" mass="52899">MAEICKMKFKEVNDRIIKLTLSLFLLNFSQLAVAQVTQDSISLSLEEAWNRANTYSKEIRLRGLDKEIGKENVINVKRQRLPHVEVEGSYGQLSNIPIFVDGIRNDAEYIHLEDHTTYNAGVQAYFNIYNGNKTNLQISEAETRQELLTYLEEETASAIHYRVAEAYLDMQRSMEFKQLILQNIERNEKRLDQITKLYENGVVLKSDLLRAKLQLSRQQTNLLEMKNNVELATQSLNILVGFEDEQPIKPVDSIQVNMLKAEQTYRDYVNDALEVSPRSRIAEKQIEMRELQEEELKADKLPRIGLFGDYTYSYPQIQLYPYETAPYLLGIAGIQLTYDLSALYHDKHKEEAAKIAVERQKLEQQNTEDQLRKGVKASYKHLQEDLEKIEIAKMNIDQAQESYRIVNQTYFNQLSLLTDLLEADTQLLQAKFELVNNRISARLHYYQLLKITGEL</sequence>
<keyword evidence="9" id="KW-0732">Signal</keyword>
<keyword evidence="8" id="KW-0175">Coiled coil</keyword>
<dbReference type="Gene3D" id="1.20.1600.10">
    <property type="entry name" value="Outer membrane efflux proteins (OEP)"/>
    <property type="match status" value="1"/>
</dbReference>
<keyword evidence="6" id="KW-0472">Membrane</keyword>
<keyword evidence="5" id="KW-0812">Transmembrane</keyword>
<accession>A0A1I1DHT6</accession>
<keyword evidence="11" id="KW-1185">Reference proteome</keyword>
<name>A0A1I1DHT6_9FLAO</name>
<keyword evidence="3" id="KW-0813">Transport</keyword>
<dbReference type="Pfam" id="PF02321">
    <property type="entry name" value="OEP"/>
    <property type="match status" value="2"/>
</dbReference>
<dbReference type="Proteomes" id="UP000199438">
    <property type="component" value="Unassembled WGS sequence"/>
</dbReference>
<evidence type="ECO:0000313" key="10">
    <source>
        <dbReference type="EMBL" id="SFB73986.1"/>
    </source>
</evidence>
<dbReference type="STRING" id="1334022.SAMN04487907_101356"/>
<dbReference type="GO" id="GO:0015562">
    <property type="term" value="F:efflux transmembrane transporter activity"/>
    <property type="evidence" value="ECO:0007669"/>
    <property type="project" value="InterPro"/>
</dbReference>
<feature type="coiled-coil region" evidence="8">
    <location>
        <begin position="345"/>
        <end position="402"/>
    </location>
</feature>
<comment type="subcellular location">
    <subcellularLocation>
        <location evidence="1">Cell outer membrane</location>
    </subcellularLocation>
</comment>
<evidence type="ECO:0000256" key="1">
    <source>
        <dbReference type="ARBA" id="ARBA00004442"/>
    </source>
</evidence>
<dbReference type="GO" id="GO:1990281">
    <property type="term" value="C:efflux pump complex"/>
    <property type="evidence" value="ECO:0007669"/>
    <property type="project" value="TreeGrafter"/>
</dbReference>
<keyword evidence="7" id="KW-0998">Cell outer membrane</keyword>
<protein>
    <submittedName>
        <fullName evidence="10">Outer membrane protein TolC</fullName>
    </submittedName>
</protein>
<dbReference type="InterPro" id="IPR051906">
    <property type="entry name" value="TolC-like"/>
</dbReference>
<dbReference type="SUPFAM" id="SSF56954">
    <property type="entry name" value="Outer membrane efflux proteins (OEP)"/>
    <property type="match status" value="1"/>
</dbReference>
<feature type="signal peptide" evidence="9">
    <location>
        <begin position="1"/>
        <end position="34"/>
    </location>
</feature>
<evidence type="ECO:0000256" key="9">
    <source>
        <dbReference type="SAM" id="SignalP"/>
    </source>
</evidence>
<organism evidence="10 11">
    <name type="scientific">Zunongwangia mangrovi</name>
    <dbReference type="NCBI Taxonomy" id="1334022"/>
    <lineage>
        <taxon>Bacteria</taxon>
        <taxon>Pseudomonadati</taxon>
        <taxon>Bacteroidota</taxon>
        <taxon>Flavobacteriia</taxon>
        <taxon>Flavobacteriales</taxon>
        <taxon>Flavobacteriaceae</taxon>
        <taxon>Zunongwangia</taxon>
    </lineage>
</organism>
<gene>
    <name evidence="10" type="ORF">SAMN04487907_101356</name>
</gene>
<reference evidence="11" key="1">
    <citation type="submission" date="2016-10" db="EMBL/GenBank/DDBJ databases">
        <authorList>
            <person name="Varghese N."/>
            <person name="Submissions S."/>
        </authorList>
    </citation>
    <scope>NUCLEOTIDE SEQUENCE [LARGE SCALE GENOMIC DNA]</scope>
    <source>
        <strain evidence="11">DSM 24499</strain>
    </source>
</reference>
<evidence type="ECO:0000256" key="2">
    <source>
        <dbReference type="ARBA" id="ARBA00007613"/>
    </source>
</evidence>
<evidence type="ECO:0000256" key="8">
    <source>
        <dbReference type="SAM" id="Coils"/>
    </source>
</evidence>
<dbReference type="PANTHER" id="PTHR30026:SF20">
    <property type="entry name" value="OUTER MEMBRANE PROTEIN TOLC"/>
    <property type="match status" value="1"/>
</dbReference>
<feature type="chain" id="PRO_5011692642" evidence="9">
    <location>
        <begin position="35"/>
        <end position="455"/>
    </location>
</feature>